<organism evidence="2 3">
    <name type="scientific">Paracoccus onchidii</name>
    <dbReference type="NCBI Taxonomy" id="3017813"/>
    <lineage>
        <taxon>Bacteria</taxon>
        <taxon>Pseudomonadati</taxon>
        <taxon>Pseudomonadota</taxon>
        <taxon>Alphaproteobacteria</taxon>
        <taxon>Rhodobacterales</taxon>
        <taxon>Paracoccaceae</taxon>
        <taxon>Paracoccus</taxon>
    </lineage>
</organism>
<dbReference type="Proteomes" id="UP001165641">
    <property type="component" value="Unassembled WGS sequence"/>
</dbReference>
<dbReference type="EMBL" id="JAQBIE010000041">
    <property type="protein sequence ID" value="MDB6179560.1"/>
    <property type="molecule type" value="Genomic_DNA"/>
</dbReference>
<accession>A0ABT4ZJM1</accession>
<name>A0ABT4ZJM1_9RHOB</name>
<evidence type="ECO:0000313" key="2">
    <source>
        <dbReference type="EMBL" id="MDB6179560.1"/>
    </source>
</evidence>
<evidence type="ECO:0000313" key="3">
    <source>
        <dbReference type="Proteomes" id="UP001165641"/>
    </source>
</evidence>
<dbReference type="RefSeq" id="WP_271890656.1">
    <property type="nucleotide sequence ID" value="NZ_JAQBIE010000041.1"/>
</dbReference>
<keyword evidence="3" id="KW-1185">Reference proteome</keyword>
<evidence type="ECO:0000256" key="1">
    <source>
        <dbReference type="SAM" id="MobiDB-lite"/>
    </source>
</evidence>
<dbReference type="Gene3D" id="3.10.450.160">
    <property type="entry name" value="inner membrane protein cigr"/>
    <property type="match status" value="1"/>
</dbReference>
<gene>
    <name evidence="2" type="ORF">PAF17_18985</name>
</gene>
<feature type="region of interest" description="Disordered" evidence="1">
    <location>
        <begin position="1"/>
        <end position="37"/>
    </location>
</feature>
<comment type="caution">
    <text evidence="2">The sequence shown here is derived from an EMBL/GenBank/DDBJ whole genome shotgun (WGS) entry which is preliminary data.</text>
</comment>
<evidence type="ECO:0008006" key="4">
    <source>
        <dbReference type="Google" id="ProtNLM"/>
    </source>
</evidence>
<reference evidence="2" key="1">
    <citation type="submission" date="2022-12" db="EMBL/GenBank/DDBJ databases">
        <title>Paracoccus onchidii sp. nov., isolated from a marine invertebrate from the South China Sea.</title>
        <authorList>
            <person name="Xu S."/>
            <person name="Liu Z."/>
            <person name="Xu Y."/>
        </authorList>
    </citation>
    <scope>NUCLEOTIDE SEQUENCE</scope>
    <source>
        <strain evidence="2">Z330</strain>
    </source>
</reference>
<proteinExistence type="predicted"/>
<protein>
    <recommendedName>
        <fullName evidence="4">Excinuclease ABC subunit A</fullName>
    </recommendedName>
</protein>
<sequence length="128" mass="14283">MAVALPAFADPGKGKGNGNGKHGRSHAVKNDKHRASPQYAANCPPGLAKKNPPCVPPGQAKKGNVRHYPVAGEILRVGDYRIIRDPRRHDLEYRRGWDYYRDDNHIYRVDSSTRKILAVLNLVDAFTN</sequence>